<keyword evidence="2 7" id="KW-0808">Transferase</keyword>
<dbReference type="Proteomes" id="UP000557307">
    <property type="component" value="Unassembled WGS sequence"/>
</dbReference>
<keyword evidence="5" id="KW-0067">ATP-binding</keyword>
<dbReference type="AlphaFoldDB" id="A0A840TSW8"/>
<organism evidence="7 8">
    <name type="scientific">Rhabdobacter roseus</name>
    <dbReference type="NCBI Taxonomy" id="1655419"/>
    <lineage>
        <taxon>Bacteria</taxon>
        <taxon>Pseudomonadati</taxon>
        <taxon>Bacteroidota</taxon>
        <taxon>Cytophagia</taxon>
        <taxon>Cytophagales</taxon>
        <taxon>Cytophagaceae</taxon>
        <taxon>Rhabdobacter</taxon>
    </lineage>
</organism>
<evidence type="ECO:0000256" key="3">
    <source>
        <dbReference type="ARBA" id="ARBA00022741"/>
    </source>
</evidence>
<feature type="domain" description="Aminoglycoside phosphotransferase" evidence="6">
    <location>
        <begin position="46"/>
        <end position="292"/>
    </location>
</feature>
<dbReference type="Gene3D" id="3.90.1200.10">
    <property type="match status" value="1"/>
</dbReference>
<dbReference type="PANTHER" id="PTHR34273">
    <property type="entry name" value="METHYLTHIORIBOSE KINASE"/>
    <property type="match status" value="1"/>
</dbReference>
<reference evidence="7 8" key="1">
    <citation type="submission" date="2020-08" db="EMBL/GenBank/DDBJ databases">
        <title>Genomic Encyclopedia of Type Strains, Phase IV (KMG-IV): sequencing the most valuable type-strain genomes for metagenomic binning, comparative biology and taxonomic classification.</title>
        <authorList>
            <person name="Goeker M."/>
        </authorList>
    </citation>
    <scope>NUCLEOTIDE SEQUENCE [LARGE SCALE GENOMIC DNA]</scope>
    <source>
        <strain evidence="7 8">DSM 105074</strain>
    </source>
</reference>
<dbReference type="PANTHER" id="PTHR34273:SF2">
    <property type="entry name" value="METHYLTHIORIBOSE KINASE"/>
    <property type="match status" value="1"/>
</dbReference>
<dbReference type="EC" id="2.7.1.100" evidence="7"/>
<dbReference type="Gene3D" id="3.30.200.20">
    <property type="entry name" value="Phosphorylase Kinase, domain 1"/>
    <property type="match status" value="1"/>
</dbReference>
<keyword evidence="8" id="KW-1185">Reference proteome</keyword>
<evidence type="ECO:0000256" key="1">
    <source>
        <dbReference type="ARBA" id="ARBA00010165"/>
    </source>
</evidence>
<sequence>MLNKKERFQKEFPRTFFLDAQDEPSLQEFLHDRGWIEPYESVLWVQKPGEGNMNYVLRVKTEARSFIIKQARSWVEKYPQLDAPVERAAVEARFFQQANKVPALRPYLPQLLEYSAPDFLLMIEDLGQATDYTFLYQKDQVLDPEVLGTLVTFLKQLHSQTEAATAGFPPNQTLRQLNAEHMFKYPYLPDNGLNLDDVQPGLAAVARRYQQDEALHQKVQALADSYLGSGSTLLHGDYYPGSWLHTASGPKVIDPEFGYLGRAEFDLGVLLAHLHLAQQPESTLQEALEGYLPGAEFDLVLCKAFCGAEIIRRLIGLAQLPLALTLEEKEELLEKARGYVLVRA</sequence>
<comment type="caution">
    <text evidence="7">The sequence shown here is derived from an EMBL/GenBank/DDBJ whole genome shotgun (WGS) entry which is preliminary data.</text>
</comment>
<keyword evidence="4 7" id="KW-0418">Kinase</keyword>
<evidence type="ECO:0000313" key="8">
    <source>
        <dbReference type="Proteomes" id="UP000557307"/>
    </source>
</evidence>
<evidence type="ECO:0000313" key="7">
    <source>
        <dbReference type="EMBL" id="MBB5285985.1"/>
    </source>
</evidence>
<dbReference type="GO" id="GO:0046522">
    <property type="term" value="F:S-methyl-5-thioribose kinase activity"/>
    <property type="evidence" value="ECO:0007669"/>
    <property type="project" value="UniProtKB-EC"/>
</dbReference>
<accession>A0A840TSW8</accession>
<evidence type="ECO:0000256" key="4">
    <source>
        <dbReference type="ARBA" id="ARBA00022777"/>
    </source>
</evidence>
<dbReference type="EMBL" id="JACHGF010000007">
    <property type="protein sequence ID" value="MBB5285985.1"/>
    <property type="molecule type" value="Genomic_DNA"/>
</dbReference>
<dbReference type="SUPFAM" id="SSF56112">
    <property type="entry name" value="Protein kinase-like (PK-like)"/>
    <property type="match status" value="1"/>
</dbReference>
<evidence type="ECO:0000256" key="5">
    <source>
        <dbReference type="ARBA" id="ARBA00022840"/>
    </source>
</evidence>
<dbReference type="InterPro" id="IPR002575">
    <property type="entry name" value="Aminoglycoside_PTrfase"/>
</dbReference>
<keyword evidence="3" id="KW-0547">Nucleotide-binding</keyword>
<gene>
    <name evidence="7" type="ORF">HNQ92_004145</name>
</gene>
<comment type="similarity">
    <text evidence="1">Belongs to the methylthioribose kinase family.</text>
</comment>
<dbReference type="InterPro" id="IPR011009">
    <property type="entry name" value="Kinase-like_dom_sf"/>
</dbReference>
<proteinExistence type="inferred from homology"/>
<evidence type="ECO:0000256" key="2">
    <source>
        <dbReference type="ARBA" id="ARBA00022679"/>
    </source>
</evidence>
<dbReference type="Pfam" id="PF01636">
    <property type="entry name" value="APH"/>
    <property type="match status" value="1"/>
</dbReference>
<evidence type="ECO:0000259" key="6">
    <source>
        <dbReference type="Pfam" id="PF01636"/>
    </source>
</evidence>
<dbReference type="GO" id="GO:0005524">
    <property type="term" value="F:ATP binding"/>
    <property type="evidence" value="ECO:0007669"/>
    <property type="project" value="UniProtKB-KW"/>
</dbReference>
<dbReference type="RefSeq" id="WP_221307499.1">
    <property type="nucleotide sequence ID" value="NZ_JACHGF010000007.1"/>
</dbReference>
<protein>
    <submittedName>
        <fullName evidence="7">5-methylthioribose kinase</fullName>
        <ecNumber evidence="7">2.7.1.100</ecNumber>
    </submittedName>
</protein>
<name>A0A840TSW8_9BACT</name>